<proteinExistence type="predicted"/>
<dbReference type="OrthoDB" id="2325346at2"/>
<organism evidence="1 2">
    <name type="scientific">Companilactobacillus suantsaicola</name>
    <dbReference type="NCBI Taxonomy" id="2487723"/>
    <lineage>
        <taxon>Bacteria</taxon>
        <taxon>Bacillati</taxon>
        <taxon>Bacillota</taxon>
        <taxon>Bacilli</taxon>
        <taxon>Lactobacillales</taxon>
        <taxon>Lactobacillaceae</taxon>
        <taxon>Companilactobacillus</taxon>
    </lineage>
</organism>
<dbReference type="RefSeq" id="WP_057815939.1">
    <property type="nucleotide sequence ID" value="NZ_RKLY01000007.1"/>
</dbReference>
<evidence type="ECO:0000313" key="1">
    <source>
        <dbReference type="EMBL" id="TGD24080.1"/>
    </source>
</evidence>
<evidence type="ECO:0000313" key="2">
    <source>
        <dbReference type="Proteomes" id="UP000298021"/>
    </source>
</evidence>
<name>A0A4Z0JPF3_9LACO</name>
<protein>
    <recommendedName>
        <fullName evidence="3">DUF4926 domain-containing protein</fullName>
    </recommendedName>
</protein>
<reference evidence="1 2" key="1">
    <citation type="submission" date="2018-10" db="EMBL/GenBank/DDBJ databases">
        <title>Lactobacillus sp. R7 and Lactobacillus sp. R19 isolated from fermented mustard green product of Taiwan.</title>
        <authorList>
            <person name="Lin S.-T."/>
        </authorList>
    </citation>
    <scope>NUCLEOTIDE SEQUENCE [LARGE SCALE GENOMIC DNA]</scope>
    <source>
        <strain evidence="1 2">BCRC 81127</strain>
    </source>
</reference>
<accession>A0A4Z0JPF3</accession>
<comment type="caution">
    <text evidence="1">The sequence shown here is derived from an EMBL/GenBank/DDBJ whole genome shotgun (WGS) entry which is preliminary data.</text>
</comment>
<evidence type="ECO:0008006" key="3">
    <source>
        <dbReference type="Google" id="ProtNLM"/>
    </source>
</evidence>
<gene>
    <name evidence="1" type="ORF">EGT49_03840</name>
</gene>
<keyword evidence="2" id="KW-1185">Reference proteome</keyword>
<dbReference type="Proteomes" id="UP000298021">
    <property type="component" value="Unassembled WGS sequence"/>
</dbReference>
<dbReference type="AlphaFoldDB" id="A0A4Z0JPF3"/>
<dbReference type="EMBL" id="RKLY01000007">
    <property type="protein sequence ID" value="TGD24080.1"/>
    <property type="molecule type" value="Genomic_DNA"/>
</dbReference>
<sequence>MTPKKLLPEFSWIKTKDGITGAILEVYDTKPDYLAEYYPHSQVGEDDDITFSVNNEDIVEYEVPKH</sequence>